<dbReference type="InterPro" id="IPR036880">
    <property type="entry name" value="Kunitz_BPTI_sf"/>
</dbReference>
<feature type="compositionally biased region" description="Basic and acidic residues" evidence="3">
    <location>
        <begin position="230"/>
        <end position="241"/>
    </location>
</feature>
<proteinExistence type="predicted"/>
<keyword evidence="4" id="KW-0472">Membrane</keyword>
<dbReference type="GO" id="GO:0004867">
    <property type="term" value="F:serine-type endopeptidase inhibitor activity"/>
    <property type="evidence" value="ECO:0007669"/>
    <property type="project" value="InterPro"/>
</dbReference>
<evidence type="ECO:0000313" key="6">
    <source>
        <dbReference type="EMBL" id="KAK8775122.1"/>
    </source>
</evidence>
<gene>
    <name evidence="6" type="ORF">V5799_031533</name>
</gene>
<dbReference type="Pfam" id="PF13359">
    <property type="entry name" value="DDE_Tnp_4"/>
    <property type="match status" value="1"/>
</dbReference>
<dbReference type="AlphaFoldDB" id="A0AAQ4EK36"/>
<feature type="region of interest" description="Disordered" evidence="3">
    <location>
        <begin position="230"/>
        <end position="282"/>
    </location>
</feature>
<dbReference type="SUPFAM" id="SSF57362">
    <property type="entry name" value="BPTI-like"/>
    <property type="match status" value="1"/>
</dbReference>
<keyword evidence="4" id="KW-0812">Transmembrane</keyword>
<feature type="region of interest" description="Disordered" evidence="3">
    <location>
        <begin position="1"/>
        <end position="32"/>
    </location>
</feature>
<evidence type="ECO:0000313" key="7">
    <source>
        <dbReference type="Proteomes" id="UP001321473"/>
    </source>
</evidence>
<dbReference type="GO" id="GO:0046872">
    <property type="term" value="F:metal ion binding"/>
    <property type="evidence" value="ECO:0007669"/>
    <property type="project" value="UniProtKB-KW"/>
</dbReference>
<dbReference type="InterPro" id="IPR027806">
    <property type="entry name" value="HARBI1_dom"/>
</dbReference>
<keyword evidence="4" id="KW-1133">Transmembrane helix</keyword>
<feature type="compositionally biased region" description="Low complexity" evidence="3">
    <location>
        <begin position="122"/>
        <end position="132"/>
    </location>
</feature>
<evidence type="ECO:0000256" key="2">
    <source>
        <dbReference type="ARBA" id="ARBA00022723"/>
    </source>
</evidence>
<feature type="region of interest" description="Disordered" evidence="3">
    <location>
        <begin position="95"/>
        <end position="139"/>
    </location>
</feature>
<protein>
    <recommendedName>
        <fullName evidence="5">DDE Tnp4 domain-containing protein</fullName>
    </recommendedName>
</protein>
<accession>A0AAQ4EK36</accession>
<sequence length="478" mass="52703">MDSRYKNNYQPQSMNTPQQPPPEMPSYPTEASNQFLIQAPFSQSHGPQQAAFIDIRHGVQGHSAYVAGELNNFEPVSGLSLLPEEGEGVSVKMSGRGDLWSSSRPNRTGCAVGGSSHASNPTITASESSATSKTEDNSSTRSISSMAIYWVPEEIKRYFRDCCRNTEGSSLSPPESWTNCKEKPREREFRRFALARNTLLVVLAVAVIPLLVGMVADVCKALWGSGVDRRPPMSLRKDEAQATRGAAGYPAGTVAPVRKSAPSRTKAEDNDPPIQVTGTGEEEMGEQSPCGAFAFTYCQSPKPEFFYKHAVNACVAAATDHVGLCSRGRNRFASKRNCREECAETKSLPEHCLERAVFEKCGSHSAYLDADMKRLNYHLSKARRVVENAFGRLKARFRFCMKRMECSIDTAPLVIRACCTLNNICEAFGDQVMQDWTSDAQVSEALYQQPQRVTDDQTATGSAVRAAILEYYKQRAQN</sequence>
<keyword evidence="2" id="KW-0479">Metal-binding</keyword>
<comment type="caution">
    <text evidence="6">The sequence shown here is derived from an EMBL/GenBank/DDBJ whole genome shotgun (WGS) entry which is preliminary data.</text>
</comment>
<dbReference type="Proteomes" id="UP001321473">
    <property type="component" value="Unassembled WGS sequence"/>
</dbReference>
<evidence type="ECO:0000256" key="3">
    <source>
        <dbReference type="SAM" id="MobiDB-lite"/>
    </source>
</evidence>
<evidence type="ECO:0000256" key="1">
    <source>
        <dbReference type="ARBA" id="ARBA00001968"/>
    </source>
</evidence>
<keyword evidence="7" id="KW-1185">Reference proteome</keyword>
<feature type="transmembrane region" description="Helical" evidence="4">
    <location>
        <begin position="193"/>
        <end position="216"/>
    </location>
</feature>
<dbReference type="EMBL" id="JARKHS020014505">
    <property type="protein sequence ID" value="KAK8775122.1"/>
    <property type="molecule type" value="Genomic_DNA"/>
</dbReference>
<comment type="cofactor">
    <cofactor evidence="1">
        <name>a divalent metal cation</name>
        <dbReference type="ChEBI" id="CHEBI:60240"/>
    </cofactor>
</comment>
<evidence type="ECO:0000259" key="5">
    <source>
        <dbReference type="Pfam" id="PF13359"/>
    </source>
</evidence>
<name>A0AAQ4EK36_AMBAM</name>
<evidence type="ECO:0000256" key="4">
    <source>
        <dbReference type="SAM" id="Phobius"/>
    </source>
</evidence>
<feature type="domain" description="DDE Tnp4" evidence="5">
    <location>
        <begin position="363"/>
        <end position="423"/>
    </location>
</feature>
<organism evidence="6 7">
    <name type="scientific">Amblyomma americanum</name>
    <name type="common">Lone star tick</name>
    <dbReference type="NCBI Taxonomy" id="6943"/>
    <lineage>
        <taxon>Eukaryota</taxon>
        <taxon>Metazoa</taxon>
        <taxon>Ecdysozoa</taxon>
        <taxon>Arthropoda</taxon>
        <taxon>Chelicerata</taxon>
        <taxon>Arachnida</taxon>
        <taxon>Acari</taxon>
        <taxon>Parasitiformes</taxon>
        <taxon>Ixodida</taxon>
        <taxon>Ixodoidea</taxon>
        <taxon>Ixodidae</taxon>
        <taxon>Amblyomminae</taxon>
        <taxon>Amblyomma</taxon>
    </lineage>
</organism>
<feature type="compositionally biased region" description="Polar residues" evidence="3">
    <location>
        <begin position="1"/>
        <end position="15"/>
    </location>
</feature>
<reference evidence="6 7" key="1">
    <citation type="journal article" date="2023" name="Arcadia Sci">
        <title>De novo assembly of a long-read Amblyomma americanum tick genome.</title>
        <authorList>
            <person name="Chou S."/>
            <person name="Poskanzer K.E."/>
            <person name="Rollins M."/>
            <person name="Thuy-Boun P.S."/>
        </authorList>
    </citation>
    <scope>NUCLEOTIDE SEQUENCE [LARGE SCALE GENOMIC DNA]</scope>
    <source>
        <strain evidence="6">F_SG_1</strain>
        <tissue evidence="6">Salivary glands</tissue>
    </source>
</reference>